<dbReference type="GO" id="GO:0061630">
    <property type="term" value="F:ubiquitin protein ligase activity"/>
    <property type="evidence" value="ECO:0007669"/>
    <property type="project" value="UniProtKB-EC"/>
</dbReference>
<comment type="catalytic activity">
    <reaction evidence="1">
        <text>S-ubiquitinyl-[E2 ubiquitin-conjugating enzyme]-L-cysteine + [acceptor protein]-L-lysine = [E2 ubiquitin-conjugating enzyme]-L-cysteine + N(6)-ubiquitinyl-[acceptor protein]-L-lysine.</text>
        <dbReference type="EC" id="2.3.2.27"/>
    </reaction>
</comment>
<comment type="pathway">
    <text evidence="3">Protein modification; protein ubiquitination.</text>
</comment>
<evidence type="ECO:0000256" key="9">
    <source>
        <dbReference type="ARBA" id="ARBA00022786"/>
    </source>
</evidence>
<comment type="subcellular location">
    <subcellularLocation>
        <location evidence="2">Membrane</location>
        <topology evidence="2">Single-pass membrane protein</topology>
    </subcellularLocation>
</comment>
<feature type="transmembrane region" description="Helical" evidence="15">
    <location>
        <begin position="30"/>
        <end position="57"/>
    </location>
</feature>
<dbReference type="InterPro" id="IPR044600">
    <property type="entry name" value="ATL1/ATL16-like"/>
</dbReference>
<keyword evidence="6 15" id="KW-0812">Transmembrane</keyword>
<evidence type="ECO:0000256" key="12">
    <source>
        <dbReference type="ARBA" id="ARBA00023136"/>
    </source>
</evidence>
<evidence type="ECO:0000256" key="3">
    <source>
        <dbReference type="ARBA" id="ARBA00004906"/>
    </source>
</evidence>
<dbReference type="Gene3D" id="3.30.40.10">
    <property type="entry name" value="Zinc/RING finger domain, C3HC4 (zinc finger)"/>
    <property type="match status" value="1"/>
</dbReference>
<keyword evidence="8 13" id="KW-0863">Zinc-finger</keyword>
<evidence type="ECO:0000256" key="1">
    <source>
        <dbReference type="ARBA" id="ARBA00000900"/>
    </source>
</evidence>
<organism evidence="17 18">
    <name type="scientific">Kingdonia uniflora</name>
    <dbReference type="NCBI Taxonomy" id="39325"/>
    <lineage>
        <taxon>Eukaryota</taxon>
        <taxon>Viridiplantae</taxon>
        <taxon>Streptophyta</taxon>
        <taxon>Embryophyta</taxon>
        <taxon>Tracheophyta</taxon>
        <taxon>Spermatophyta</taxon>
        <taxon>Magnoliopsida</taxon>
        <taxon>Ranunculales</taxon>
        <taxon>Circaeasteraceae</taxon>
        <taxon>Kingdonia</taxon>
    </lineage>
</organism>
<dbReference type="EC" id="2.3.2.27" evidence="4"/>
<dbReference type="UniPathway" id="UPA00143"/>
<dbReference type="GO" id="GO:0008270">
    <property type="term" value="F:zinc ion binding"/>
    <property type="evidence" value="ECO:0007669"/>
    <property type="project" value="UniProtKB-KW"/>
</dbReference>
<proteinExistence type="predicted"/>
<evidence type="ECO:0000256" key="10">
    <source>
        <dbReference type="ARBA" id="ARBA00022833"/>
    </source>
</evidence>
<evidence type="ECO:0000256" key="2">
    <source>
        <dbReference type="ARBA" id="ARBA00004167"/>
    </source>
</evidence>
<evidence type="ECO:0000256" key="11">
    <source>
        <dbReference type="ARBA" id="ARBA00022989"/>
    </source>
</evidence>
<dbReference type="CDD" id="cd16461">
    <property type="entry name" value="RING-H2_EL5-like"/>
    <property type="match status" value="1"/>
</dbReference>
<gene>
    <name evidence="17" type="ORF">GIB67_002387</name>
</gene>
<evidence type="ECO:0000256" key="7">
    <source>
        <dbReference type="ARBA" id="ARBA00022723"/>
    </source>
</evidence>
<comment type="caution">
    <text evidence="17">The sequence shown here is derived from an EMBL/GenBank/DDBJ whole genome shotgun (WGS) entry which is preliminary data.</text>
</comment>
<dbReference type="AlphaFoldDB" id="A0A7J7M8C0"/>
<dbReference type="GO" id="GO:0016567">
    <property type="term" value="P:protein ubiquitination"/>
    <property type="evidence" value="ECO:0007669"/>
    <property type="project" value="UniProtKB-UniPathway"/>
</dbReference>
<dbReference type="EMBL" id="JACGCM010001713">
    <property type="protein sequence ID" value="KAF6151135.1"/>
    <property type="molecule type" value="Genomic_DNA"/>
</dbReference>
<reference evidence="17 18" key="1">
    <citation type="journal article" date="2020" name="IScience">
        <title>Genome Sequencing of the Endangered Kingdonia uniflora (Circaeasteraceae, Ranunculales) Reveals Potential Mechanisms of Evolutionary Specialization.</title>
        <authorList>
            <person name="Sun Y."/>
            <person name="Deng T."/>
            <person name="Zhang A."/>
            <person name="Moore M.J."/>
            <person name="Landis J.B."/>
            <person name="Lin N."/>
            <person name="Zhang H."/>
            <person name="Zhang X."/>
            <person name="Huang J."/>
            <person name="Zhang X."/>
            <person name="Sun H."/>
            <person name="Wang H."/>
        </authorList>
    </citation>
    <scope>NUCLEOTIDE SEQUENCE [LARGE SCALE GENOMIC DNA]</scope>
    <source>
        <strain evidence="17">TB1705</strain>
        <tissue evidence="17">Leaf</tissue>
    </source>
</reference>
<evidence type="ECO:0000256" key="15">
    <source>
        <dbReference type="SAM" id="Phobius"/>
    </source>
</evidence>
<protein>
    <recommendedName>
        <fullName evidence="4">RING-type E3 ubiquitin transferase</fullName>
        <ecNumber evidence="4">2.3.2.27</ecNumber>
    </recommendedName>
</protein>
<dbReference type="FunFam" id="3.30.40.10:FF:000609">
    <property type="entry name" value="RING-H2 finger protein ATL1"/>
    <property type="match status" value="1"/>
</dbReference>
<feature type="region of interest" description="Disordered" evidence="14">
    <location>
        <begin position="1"/>
        <end position="20"/>
    </location>
</feature>
<evidence type="ECO:0000256" key="14">
    <source>
        <dbReference type="SAM" id="MobiDB-lite"/>
    </source>
</evidence>
<evidence type="ECO:0000256" key="13">
    <source>
        <dbReference type="PROSITE-ProRule" id="PRU00175"/>
    </source>
</evidence>
<keyword evidence="10" id="KW-0862">Zinc</keyword>
<dbReference type="PANTHER" id="PTHR46913:SF1">
    <property type="entry name" value="RING-H2 FINGER PROTEIN ATL16"/>
    <property type="match status" value="1"/>
</dbReference>
<evidence type="ECO:0000259" key="16">
    <source>
        <dbReference type="PROSITE" id="PS50089"/>
    </source>
</evidence>
<dbReference type="SMART" id="SM00184">
    <property type="entry name" value="RING"/>
    <property type="match status" value="1"/>
</dbReference>
<keyword evidence="12 15" id="KW-0472">Membrane</keyword>
<feature type="domain" description="RING-type" evidence="16">
    <location>
        <begin position="112"/>
        <end position="154"/>
    </location>
</feature>
<dbReference type="Proteomes" id="UP000541444">
    <property type="component" value="Unassembled WGS sequence"/>
</dbReference>
<dbReference type="OrthoDB" id="9984778at2759"/>
<dbReference type="PROSITE" id="PS50089">
    <property type="entry name" value="ZF_RING_2"/>
    <property type="match status" value="1"/>
</dbReference>
<keyword evidence="9" id="KW-0833">Ubl conjugation pathway</keyword>
<evidence type="ECO:0000313" key="18">
    <source>
        <dbReference type="Proteomes" id="UP000541444"/>
    </source>
</evidence>
<sequence>MEHFLGPSSMAAPPPPPQPPPLFHKPNMNLFYYGLVVIGTTAVVLALYNLITVGWCAGNHRRNIRQRSPNSPPIGFRSQSFESFGHSSANLISAFKYRREEEVCEQASDNECAVCLCVFEEGEDVRQLPRCKHSFHAPCIDMWLYSHSDCPLCRAIVAPPPLPPVARRLVFAEEESYRGSLPESSSPV</sequence>
<keyword evidence="7" id="KW-0479">Metal-binding</keyword>
<dbReference type="SUPFAM" id="SSF57850">
    <property type="entry name" value="RING/U-box"/>
    <property type="match status" value="1"/>
</dbReference>
<dbReference type="PANTHER" id="PTHR46913">
    <property type="entry name" value="RING-H2 FINGER PROTEIN ATL16"/>
    <property type="match status" value="1"/>
</dbReference>
<evidence type="ECO:0000256" key="5">
    <source>
        <dbReference type="ARBA" id="ARBA00022679"/>
    </source>
</evidence>
<keyword evidence="5" id="KW-0808">Transferase</keyword>
<keyword evidence="11 15" id="KW-1133">Transmembrane helix</keyword>
<dbReference type="GO" id="GO:0016020">
    <property type="term" value="C:membrane"/>
    <property type="evidence" value="ECO:0007669"/>
    <property type="project" value="UniProtKB-SubCell"/>
</dbReference>
<accession>A0A7J7M8C0</accession>
<dbReference type="InterPro" id="IPR013083">
    <property type="entry name" value="Znf_RING/FYVE/PHD"/>
</dbReference>
<evidence type="ECO:0000256" key="4">
    <source>
        <dbReference type="ARBA" id="ARBA00012483"/>
    </source>
</evidence>
<keyword evidence="18" id="KW-1185">Reference proteome</keyword>
<dbReference type="Pfam" id="PF13639">
    <property type="entry name" value="zf-RING_2"/>
    <property type="match status" value="1"/>
</dbReference>
<evidence type="ECO:0000313" key="17">
    <source>
        <dbReference type="EMBL" id="KAF6151135.1"/>
    </source>
</evidence>
<evidence type="ECO:0000256" key="8">
    <source>
        <dbReference type="ARBA" id="ARBA00022771"/>
    </source>
</evidence>
<evidence type="ECO:0000256" key="6">
    <source>
        <dbReference type="ARBA" id="ARBA00022692"/>
    </source>
</evidence>
<name>A0A7J7M8C0_9MAGN</name>
<dbReference type="InterPro" id="IPR001841">
    <property type="entry name" value="Znf_RING"/>
</dbReference>